<dbReference type="SMART" id="SM00418">
    <property type="entry name" value="HTH_ARSR"/>
    <property type="match status" value="1"/>
</dbReference>
<dbReference type="SUPFAM" id="SSF46785">
    <property type="entry name" value="Winged helix' DNA-binding domain"/>
    <property type="match status" value="1"/>
</dbReference>
<evidence type="ECO:0000259" key="4">
    <source>
        <dbReference type="PROSITE" id="PS50987"/>
    </source>
</evidence>
<keyword evidence="1" id="KW-0805">Transcription regulation</keyword>
<evidence type="ECO:0000313" key="6">
    <source>
        <dbReference type="Proteomes" id="UP000039660"/>
    </source>
</evidence>
<protein>
    <submittedName>
        <fullName evidence="5">Transcriptional regulator, ArsR family</fullName>
    </submittedName>
</protein>
<dbReference type="Gene3D" id="1.10.10.10">
    <property type="entry name" value="Winged helix-like DNA-binding domain superfamily/Winged helix DNA-binding domain"/>
    <property type="match status" value="1"/>
</dbReference>
<dbReference type="PRINTS" id="PR00778">
    <property type="entry name" value="HTHARSR"/>
</dbReference>
<dbReference type="GO" id="GO:0003700">
    <property type="term" value="F:DNA-binding transcription factor activity"/>
    <property type="evidence" value="ECO:0007669"/>
    <property type="project" value="InterPro"/>
</dbReference>
<evidence type="ECO:0000256" key="2">
    <source>
        <dbReference type="ARBA" id="ARBA00023125"/>
    </source>
</evidence>
<evidence type="ECO:0000256" key="1">
    <source>
        <dbReference type="ARBA" id="ARBA00023015"/>
    </source>
</evidence>
<dbReference type="InterPro" id="IPR036388">
    <property type="entry name" value="WH-like_DNA-bd_sf"/>
</dbReference>
<dbReference type="InterPro" id="IPR001845">
    <property type="entry name" value="HTH_ArsR_DNA-bd_dom"/>
</dbReference>
<dbReference type="RefSeq" id="WP_046634883.1">
    <property type="nucleotide sequence ID" value="NZ_CCRK01000005.1"/>
</dbReference>
<keyword evidence="3" id="KW-0804">Transcription</keyword>
<feature type="domain" description="HTH arsR-type" evidence="4">
    <location>
        <begin position="1"/>
        <end position="86"/>
    </location>
</feature>
<dbReference type="InterPro" id="IPR051081">
    <property type="entry name" value="HTH_MetalResp_TranReg"/>
</dbReference>
<name>A0A0T7GND9_NEOGA</name>
<dbReference type="InterPro" id="IPR011991">
    <property type="entry name" value="ArsR-like_HTH"/>
</dbReference>
<dbReference type="PROSITE" id="PS50987">
    <property type="entry name" value="HTH_ARSR_2"/>
    <property type="match status" value="1"/>
</dbReference>
<dbReference type="GO" id="GO:0003677">
    <property type="term" value="F:DNA binding"/>
    <property type="evidence" value="ECO:0007669"/>
    <property type="project" value="UniProtKB-KW"/>
</dbReference>
<keyword evidence="2" id="KW-0238">DNA-binding</keyword>
<dbReference type="InterPro" id="IPR036390">
    <property type="entry name" value="WH_DNA-bd_sf"/>
</dbReference>
<gene>
    <name evidence="5" type="ORF">NGAL_HAMBI1189_25980</name>
</gene>
<accession>A0A0T7GND9</accession>
<proteinExistence type="predicted"/>
<dbReference type="PANTHER" id="PTHR33154:SF33">
    <property type="entry name" value="TRANSCRIPTIONAL REPRESSOR SDPR"/>
    <property type="match status" value="1"/>
</dbReference>
<dbReference type="EMBL" id="CCRK01000005">
    <property type="protein sequence ID" value="CDZ48772.1"/>
    <property type="molecule type" value="Genomic_DNA"/>
</dbReference>
<dbReference type="Pfam" id="PF01022">
    <property type="entry name" value="HTH_5"/>
    <property type="match status" value="1"/>
</dbReference>
<dbReference type="CDD" id="cd00090">
    <property type="entry name" value="HTH_ARSR"/>
    <property type="match status" value="1"/>
</dbReference>
<evidence type="ECO:0000313" key="5">
    <source>
        <dbReference type="EMBL" id="CDZ48772.1"/>
    </source>
</evidence>
<dbReference type="PANTHER" id="PTHR33154">
    <property type="entry name" value="TRANSCRIPTIONAL REGULATOR, ARSR FAMILY"/>
    <property type="match status" value="1"/>
</dbReference>
<organism evidence="5 6">
    <name type="scientific">Neorhizobium galegae bv. officinalis</name>
    <dbReference type="NCBI Taxonomy" id="323656"/>
    <lineage>
        <taxon>Bacteria</taxon>
        <taxon>Pseudomonadati</taxon>
        <taxon>Pseudomonadota</taxon>
        <taxon>Alphaproteobacteria</taxon>
        <taxon>Hyphomicrobiales</taxon>
        <taxon>Rhizobiaceae</taxon>
        <taxon>Rhizobium/Agrobacterium group</taxon>
        <taxon>Neorhizobium</taxon>
    </lineage>
</organism>
<evidence type="ECO:0000256" key="3">
    <source>
        <dbReference type="ARBA" id="ARBA00023163"/>
    </source>
</evidence>
<dbReference type="Proteomes" id="UP000039660">
    <property type="component" value="Unassembled WGS sequence"/>
</dbReference>
<dbReference type="AlphaFoldDB" id="A0A0T7GND9"/>
<reference evidence="5 6" key="1">
    <citation type="submission" date="2014-08" db="EMBL/GenBank/DDBJ databases">
        <authorList>
            <person name="Chen Y.-H."/>
        </authorList>
    </citation>
    <scope>NUCLEOTIDE SEQUENCE [LARGE SCALE GENOMIC DNA]</scope>
</reference>
<dbReference type="NCBIfam" id="NF033788">
    <property type="entry name" value="HTH_metalloreg"/>
    <property type="match status" value="1"/>
</dbReference>
<sequence length="86" mass="9795">MTTVDPFAAIADPNRRYLLEELRRAPRTVNELAQGLPISRPAVSQHLKALLDSNLVNVTAEGTRRIYSVNSKGFDRLNLWLDQFWS</sequence>